<dbReference type="AlphaFoldDB" id="A0A9W9A8F3"/>
<dbReference type="GO" id="GO:0007165">
    <property type="term" value="P:signal transduction"/>
    <property type="evidence" value="ECO:0007669"/>
    <property type="project" value="InterPro"/>
</dbReference>
<proteinExistence type="predicted"/>
<comment type="caution">
    <text evidence="3">The sequence shown here is derived from an EMBL/GenBank/DDBJ whole genome shotgun (WGS) entry which is preliminary data.</text>
</comment>
<evidence type="ECO:0000256" key="1">
    <source>
        <dbReference type="SAM" id="MobiDB-lite"/>
    </source>
</evidence>
<organism evidence="3 4">
    <name type="scientific">Lentinula lateritia</name>
    <dbReference type="NCBI Taxonomy" id="40482"/>
    <lineage>
        <taxon>Eukaryota</taxon>
        <taxon>Fungi</taxon>
        <taxon>Dikarya</taxon>
        <taxon>Basidiomycota</taxon>
        <taxon>Agaricomycotina</taxon>
        <taxon>Agaricomycetes</taxon>
        <taxon>Agaricomycetidae</taxon>
        <taxon>Agaricales</taxon>
        <taxon>Marasmiineae</taxon>
        <taxon>Omphalotaceae</taxon>
        <taxon>Lentinula</taxon>
    </lineage>
</organism>
<dbReference type="EMBL" id="JANVFS010000021">
    <property type="protein sequence ID" value="KAJ4476098.1"/>
    <property type="molecule type" value="Genomic_DNA"/>
</dbReference>
<dbReference type="Proteomes" id="UP001150238">
    <property type="component" value="Unassembled WGS sequence"/>
</dbReference>
<sequence length="657" mass="73714">MTEQLAQRAGQCPHLQSAEIIGARGAHSLIDQVPPLQQQHTILHDFCARILIEINYNIMDHSVPVIHNQDDEPSGSWSNVHSESLPEGSDGPPPSTFIDNHSSKCFEDHGALLRPCTTSRQFVFELGWFVLSKLVPMPSDREKILMPVKGYISHSGDVPSPIEKLPPEIMCEPWTDHSLQIFGLLSASRRPCLMVGCPALQLAKVCSSWRKTVLGNPSLWSSLYIETESLNTYPQLASLVKLYIVYSRSAPLTFFIRTQAEATHEMNQTLNLLIENSKRWKSAKIDIADAGFTPNFLLSRSLKNTCGILELSVPTPNLEDLEIDNHNWRNTACKIFPVCPRLKKFTANHLSWGPAFTGHNFFELVELHMGSDGGLFGPSIAHFLLGMPSLQTASIAKFCKTDDVAAELTSPHESSVTSLRIWTDVTDVDEGREEAWSKLSLLAPGFKTFKIIRRRFRVGNEWTSESLQSALEISLGVATTSQKKRQKSLEFGSLESGALGHLIMKMGNLYSVWKWNGYSQIEPNPGKCSNHIYDFIGMSIASSPTGVIPHSGVSSSVCVYGEMQYKRGIDKMAKLYQADGDKELRQDAESRKVESEKKIQLLQLTRKRYKICIFWTMPSPRKRKNLTVQESRENGKKTSEQNLYLVFSQLLFEVPES</sequence>
<evidence type="ECO:0000313" key="4">
    <source>
        <dbReference type="Proteomes" id="UP001150238"/>
    </source>
</evidence>
<evidence type="ECO:0000259" key="2">
    <source>
        <dbReference type="Pfam" id="PF02185"/>
    </source>
</evidence>
<dbReference type="SUPFAM" id="SSF46585">
    <property type="entry name" value="HR1 repeat"/>
    <property type="match status" value="1"/>
</dbReference>
<accession>A0A9W9A8F3</accession>
<feature type="region of interest" description="Disordered" evidence="1">
    <location>
        <begin position="67"/>
        <end position="96"/>
    </location>
</feature>
<dbReference type="InterPro" id="IPR011072">
    <property type="entry name" value="HR1_rho-bd"/>
</dbReference>
<gene>
    <name evidence="3" type="ORF">C8J55DRAFT_490348</name>
</gene>
<reference evidence="3" key="2">
    <citation type="journal article" date="2023" name="Proc. Natl. Acad. Sci. U.S.A.">
        <title>A global phylogenomic analysis of the shiitake genus Lentinula.</title>
        <authorList>
            <person name="Sierra-Patev S."/>
            <person name="Min B."/>
            <person name="Naranjo-Ortiz M."/>
            <person name="Looney B."/>
            <person name="Konkel Z."/>
            <person name="Slot J.C."/>
            <person name="Sakamoto Y."/>
            <person name="Steenwyk J.L."/>
            <person name="Rokas A."/>
            <person name="Carro J."/>
            <person name="Camarero S."/>
            <person name="Ferreira P."/>
            <person name="Molpeceres G."/>
            <person name="Ruiz-Duenas F.J."/>
            <person name="Serrano A."/>
            <person name="Henrissat B."/>
            <person name="Drula E."/>
            <person name="Hughes K.W."/>
            <person name="Mata J.L."/>
            <person name="Ishikawa N.K."/>
            <person name="Vargas-Isla R."/>
            <person name="Ushijima S."/>
            <person name="Smith C.A."/>
            <person name="Donoghue J."/>
            <person name="Ahrendt S."/>
            <person name="Andreopoulos W."/>
            <person name="He G."/>
            <person name="LaButti K."/>
            <person name="Lipzen A."/>
            <person name="Ng V."/>
            <person name="Riley R."/>
            <person name="Sandor L."/>
            <person name="Barry K."/>
            <person name="Martinez A.T."/>
            <person name="Xiao Y."/>
            <person name="Gibbons J.G."/>
            <person name="Terashima K."/>
            <person name="Grigoriev I.V."/>
            <person name="Hibbett D."/>
        </authorList>
    </citation>
    <scope>NUCLEOTIDE SEQUENCE</scope>
    <source>
        <strain evidence="3">Sp2 HRB7682 ss15</strain>
    </source>
</reference>
<protein>
    <recommendedName>
        <fullName evidence="2">REM-1 domain-containing protein</fullName>
    </recommendedName>
</protein>
<dbReference type="Pfam" id="PF02185">
    <property type="entry name" value="HR1"/>
    <property type="match status" value="1"/>
</dbReference>
<name>A0A9W9A8F3_9AGAR</name>
<evidence type="ECO:0000313" key="3">
    <source>
        <dbReference type="EMBL" id="KAJ4476098.1"/>
    </source>
</evidence>
<reference evidence="3" key="1">
    <citation type="submission" date="2022-08" db="EMBL/GenBank/DDBJ databases">
        <authorList>
            <consortium name="DOE Joint Genome Institute"/>
            <person name="Min B."/>
            <person name="Riley R."/>
            <person name="Sierra-Patev S."/>
            <person name="Naranjo-Ortiz M."/>
            <person name="Looney B."/>
            <person name="Konkel Z."/>
            <person name="Slot J.C."/>
            <person name="Sakamoto Y."/>
            <person name="Steenwyk J.L."/>
            <person name="Rokas A."/>
            <person name="Carro J."/>
            <person name="Camarero S."/>
            <person name="Ferreira P."/>
            <person name="Molpeceres G."/>
            <person name="Ruiz-Duenas F.J."/>
            <person name="Serrano A."/>
            <person name="Henrissat B."/>
            <person name="Drula E."/>
            <person name="Hughes K.W."/>
            <person name="Mata J.L."/>
            <person name="Ishikawa N.K."/>
            <person name="Vargas-Isla R."/>
            <person name="Ushijima S."/>
            <person name="Smith C.A."/>
            <person name="Ahrendt S."/>
            <person name="Andreopoulos W."/>
            <person name="He G."/>
            <person name="Labutti K."/>
            <person name="Lipzen A."/>
            <person name="Ng V."/>
            <person name="Sandor L."/>
            <person name="Barry K."/>
            <person name="Martinez A.T."/>
            <person name="Xiao Y."/>
            <person name="Gibbons J.G."/>
            <person name="Terashima K."/>
            <person name="Hibbett D.S."/>
            <person name="Grigoriev I.V."/>
        </authorList>
    </citation>
    <scope>NUCLEOTIDE SEQUENCE</scope>
    <source>
        <strain evidence="3">Sp2 HRB7682 ss15</strain>
    </source>
</reference>
<feature type="domain" description="REM-1" evidence="2">
    <location>
        <begin position="562"/>
        <end position="609"/>
    </location>
</feature>
<dbReference type="InterPro" id="IPR036274">
    <property type="entry name" value="HR1_rpt_sf"/>
</dbReference>